<dbReference type="PANTHER" id="PTHR32071:SF81">
    <property type="entry name" value="PROPIONATE CATABOLISM OPERON REGULATORY PROTEIN"/>
    <property type="match status" value="1"/>
</dbReference>
<organism evidence="9 10">
    <name type="scientific">Niabella ginsenosidivorans</name>
    <dbReference type="NCBI Taxonomy" id="1176587"/>
    <lineage>
        <taxon>Bacteria</taxon>
        <taxon>Pseudomonadati</taxon>
        <taxon>Bacteroidota</taxon>
        <taxon>Chitinophagia</taxon>
        <taxon>Chitinophagales</taxon>
        <taxon>Chitinophagaceae</taxon>
        <taxon>Niabella</taxon>
    </lineage>
</organism>
<dbReference type="InterPro" id="IPR003593">
    <property type="entry name" value="AAA+_ATPase"/>
</dbReference>
<dbReference type="GO" id="GO:0006355">
    <property type="term" value="P:regulation of DNA-templated transcription"/>
    <property type="evidence" value="ECO:0007669"/>
    <property type="project" value="InterPro"/>
</dbReference>
<dbReference type="InterPro" id="IPR058031">
    <property type="entry name" value="AAA_lid_NorR"/>
</dbReference>
<dbReference type="AlphaFoldDB" id="A0A1A9I5B9"/>
<keyword evidence="3" id="KW-0805">Transcription regulation</keyword>
<dbReference type="OrthoDB" id="9767106at2"/>
<dbReference type="InterPro" id="IPR001789">
    <property type="entry name" value="Sig_transdc_resp-reg_receiver"/>
</dbReference>
<dbReference type="InterPro" id="IPR009057">
    <property type="entry name" value="Homeodomain-like_sf"/>
</dbReference>
<dbReference type="CDD" id="cd00009">
    <property type="entry name" value="AAA"/>
    <property type="match status" value="1"/>
</dbReference>
<evidence type="ECO:0000313" key="10">
    <source>
        <dbReference type="Proteomes" id="UP000077667"/>
    </source>
</evidence>
<dbReference type="EMBL" id="CP015772">
    <property type="protein sequence ID" value="ANH81882.1"/>
    <property type="molecule type" value="Genomic_DNA"/>
</dbReference>
<proteinExistence type="predicted"/>
<evidence type="ECO:0000256" key="6">
    <source>
        <dbReference type="PROSITE-ProRule" id="PRU00169"/>
    </source>
</evidence>
<dbReference type="KEGG" id="nia:A8C56_13670"/>
<feature type="modified residue" description="4-aspartylphosphate" evidence="6">
    <location>
        <position position="53"/>
    </location>
</feature>
<accession>A0A1A9I5B9</accession>
<dbReference type="GO" id="GO:0000160">
    <property type="term" value="P:phosphorelay signal transduction system"/>
    <property type="evidence" value="ECO:0007669"/>
    <property type="project" value="InterPro"/>
</dbReference>
<dbReference type="Gene3D" id="3.40.50.300">
    <property type="entry name" value="P-loop containing nucleotide triphosphate hydrolases"/>
    <property type="match status" value="1"/>
</dbReference>
<dbReference type="STRING" id="1176587.A8C56_13670"/>
<evidence type="ECO:0000313" key="9">
    <source>
        <dbReference type="EMBL" id="ANH81882.1"/>
    </source>
</evidence>
<feature type="domain" description="Sigma-54 factor interaction" evidence="7">
    <location>
        <begin position="142"/>
        <end position="371"/>
    </location>
</feature>
<evidence type="ECO:0000259" key="8">
    <source>
        <dbReference type="PROSITE" id="PS50110"/>
    </source>
</evidence>
<gene>
    <name evidence="9" type="ORF">A8C56_13670</name>
</gene>
<dbReference type="PRINTS" id="PR01590">
    <property type="entry name" value="HTHFIS"/>
</dbReference>
<dbReference type="Pfam" id="PF25601">
    <property type="entry name" value="AAA_lid_14"/>
    <property type="match status" value="1"/>
</dbReference>
<dbReference type="Pfam" id="PF02954">
    <property type="entry name" value="HTH_8"/>
    <property type="match status" value="1"/>
</dbReference>
<dbReference type="SUPFAM" id="SSF46689">
    <property type="entry name" value="Homeodomain-like"/>
    <property type="match status" value="1"/>
</dbReference>
<dbReference type="Pfam" id="PF00072">
    <property type="entry name" value="Response_reg"/>
    <property type="match status" value="1"/>
</dbReference>
<sequence length="465" mass="52111">MPNKLLIIDDDVDLCHLLSRYLFKKGYVTETAFSGNKGIAKYKTGDFDAVIADYRLGDMDGIQLIRELKQINSKVAILIITGYSDIRPAIEVTRLGAFDYIPKPLVPEEVLEILKKMLNREYSGEQAALPQNEAILFEQDYYIGTSDATADLYQQVNVVAPTNYSVVLYGESGTGKEVIARTIHQNSKRSKQPFVAIDCGTLSRELAGSELFGHVKGAFTGALQDKEGHFEMANGGTLFLDEIANLSSDIQAILLRIIQERKFKRVGGNREIGSDVRIIVASNENLKAACQKGKFREDLYHRLNEFAIHLPALRDRPDEIRPLATFFLKKCCEESEKKINGFSEHVFAAFQRYDWPGNLRELRNAVRRAVLLTPPGGTITEETLLPEIITHTPVPDNVLTQDPAPMASAVSPTQDLLKDVAGRAEYQAIMNVLQRVNFNKKKAAEMLNIDRKTLYNKLKQFQGVN</sequence>
<dbReference type="GO" id="GO:0043565">
    <property type="term" value="F:sequence-specific DNA binding"/>
    <property type="evidence" value="ECO:0007669"/>
    <property type="project" value="InterPro"/>
</dbReference>
<protein>
    <submittedName>
        <fullName evidence="9">Sigma-54-dependent Fis family transcriptional regulator</fullName>
    </submittedName>
</protein>
<dbReference type="GO" id="GO:0005524">
    <property type="term" value="F:ATP binding"/>
    <property type="evidence" value="ECO:0007669"/>
    <property type="project" value="UniProtKB-KW"/>
</dbReference>
<dbReference type="SUPFAM" id="SSF52172">
    <property type="entry name" value="CheY-like"/>
    <property type="match status" value="1"/>
</dbReference>
<dbReference type="SMART" id="SM00448">
    <property type="entry name" value="REC"/>
    <property type="match status" value="1"/>
</dbReference>
<dbReference type="PROSITE" id="PS50110">
    <property type="entry name" value="RESPONSE_REGULATORY"/>
    <property type="match status" value="1"/>
</dbReference>
<name>A0A1A9I5B9_9BACT</name>
<dbReference type="SUPFAM" id="SSF52540">
    <property type="entry name" value="P-loop containing nucleoside triphosphate hydrolases"/>
    <property type="match status" value="1"/>
</dbReference>
<reference evidence="9 10" key="1">
    <citation type="submission" date="2016-05" db="EMBL/GenBank/DDBJ databases">
        <title>Niabella ginsenosidivorans BS26 whole genome sequencing.</title>
        <authorList>
            <person name="Im W.T."/>
            <person name="Siddiqi M.Z."/>
        </authorList>
    </citation>
    <scope>NUCLEOTIDE SEQUENCE [LARGE SCALE GENOMIC DNA]</scope>
    <source>
        <strain evidence="9 10">BS26</strain>
    </source>
</reference>
<dbReference type="Gene3D" id="3.40.50.2300">
    <property type="match status" value="1"/>
</dbReference>
<dbReference type="PROSITE" id="PS00688">
    <property type="entry name" value="SIGMA54_INTERACT_3"/>
    <property type="match status" value="1"/>
</dbReference>
<dbReference type="InterPro" id="IPR002078">
    <property type="entry name" value="Sigma_54_int"/>
</dbReference>
<dbReference type="FunFam" id="3.40.50.300:FF:000006">
    <property type="entry name" value="DNA-binding transcriptional regulator NtrC"/>
    <property type="match status" value="1"/>
</dbReference>
<evidence type="ECO:0000256" key="1">
    <source>
        <dbReference type="ARBA" id="ARBA00022741"/>
    </source>
</evidence>
<keyword evidence="4" id="KW-0238">DNA-binding</keyword>
<evidence type="ECO:0000256" key="2">
    <source>
        <dbReference type="ARBA" id="ARBA00022840"/>
    </source>
</evidence>
<keyword evidence="5" id="KW-0804">Transcription</keyword>
<dbReference type="PROSITE" id="PS50045">
    <property type="entry name" value="SIGMA54_INTERACT_4"/>
    <property type="match status" value="1"/>
</dbReference>
<keyword evidence="2" id="KW-0067">ATP-binding</keyword>
<dbReference type="Gene3D" id="1.10.8.60">
    <property type="match status" value="1"/>
</dbReference>
<keyword evidence="6" id="KW-0597">Phosphoprotein</keyword>
<dbReference type="InterPro" id="IPR002197">
    <property type="entry name" value="HTH_Fis"/>
</dbReference>
<feature type="domain" description="Response regulatory" evidence="8">
    <location>
        <begin position="4"/>
        <end position="118"/>
    </location>
</feature>
<dbReference type="PROSITE" id="PS00676">
    <property type="entry name" value="SIGMA54_INTERACT_2"/>
    <property type="match status" value="1"/>
</dbReference>
<dbReference type="Gene3D" id="1.10.10.60">
    <property type="entry name" value="Homeodomain-like"/>
    <property type="match status" value="1"/>
</dbReference>
<evidence type="ECO:0000259" key="7">
    <source>
        <dbReference type="PROSITE" id="PS50045"/>
    </source>
</evidence>
<dbReference type="RefSeq" id="WP_067757043.1">
    <property type="nucleotide sequence ID" value="NZ_CP015772.1"/>
</dbReference>
<dbReference type="PANTHER" id="PTHR32071">
    <property type="entry name" value="TRANSCRIPTIONAL REGULATORY PROTEIN"/>
    <property type="match status" value="1"/>
</dbReference>
<evidence type="ECO:0000256" key="5">
    <source>
        <dbReference type="ARBA" id="ARBA00023163"/>
    </source>
</evidence>
<dbReference type="InterPro" id="IPR025943">
    <property type="entry name" value="Sigma_54_int_dom_ATP-bd_2"/>
</dbReference>
<dbReference type="InterPro" id="IPR011006">
    <property type="entry name" value="CheY-like_superfamily"/>
</dbReference>
<dbReference type="CDD" id="cd00156">
    <property type="entry name" value="REC"/>
    <property type="match status" value="1"/>
</dbReference>
<dbReference type="Pfam" id="PF00158">
    <property type="entry name" value="Sigma54_activat"/>
    <property type="match status" value="1"/>
</dbReference>
<keyword evidence="10" id="KW-1185">Reference proteome</keyword>
<dbReference type="InterPro" id="IPR027417">
    <property type="entry name" value="P-loop_NTPase"/>
</dbReference>
<dbReference type="Proteomes" id="UP000077667">
    <property type="component" value="Chromosome"/>
</dbReference>
<evidence type="ECO:0000256" key="3">
    <source>
        <dbReference type="ARBA" id="ARBA00023015"/>
    </source>
</evidence>
<evidence type="ECO:0000256" key="4">
    <source>
        <dbReference type="ARBA" id="ARBA00023125"/>
    </source>
</evidence>
<dbReference type="PROSITE" id="PS00675">
    <property type="entry name" value="SIGMA54_INTERACT_1"/>
    <property type="match status" value="1"/>
</dbReference>
<dbReference type="InterPro" id="IPR025944">
    <property type="entry name" value="Sigma_54_int_dom_CS"/>
</dbReference>
<keyword evidence="1" id="KW-0547">Nucleotide-binding</keyword>
<dbReference type="InterPro" id="IPR025662">
    <property type="entry name" value="Sigma_54_int_dom_ATP-bd_1"/>
</dbReference>
<dbReference type="SMART" id="SM00382">
    <property type="entry name" value="AAA"/>
    <property type="match status" value="1"/>
</dbReference>